<protein>
    <submittedName>
        <fullName evidence="1">DUF2225 domain-containing protein</fullName>
    </submittedName>
</protein>
<dbReference type="EMBL" id="DRXW01000160">
    <property type="protein sequence ID" value="HHR33784.1"/>
    <property type="molecule type" value="Genomic_DNA"/>
</dbReference>
<dbReference type="SUPFAM" id="SSF48452">
    <property type="entry name" value="TPR-like"/>
    <property type="match status" value="1"/>
</dbReference>
<dbReference type="InterPro" id="IPR018708">
    <property type="entry name" value="DUF2225"/>
</dbReference>
<dbReference type="Pfam" id="PF09986">
    <property type="entry name" value="DUF2225"/>
    <property type="match status" value="1"/>
</dbReference>
<dbReference type="Gene3D" id="1.25.40.10">
    <property type="entry name" value="Tetratricopeptide repeat domain"/>
    <property type="match status" value="1"/>
</dbReference>
<name>A0A7C5Y2Y4_9BACT</name>
<accession>A0A7C5Y2Y4</accession>
<organism evidence="1">
    <name type="scientific">Fervidobacterium nodosum</name>
    <dbReference type="NCBI Taxonomy" id="2424"/>
    <lineage>
        <taxon>Bacteria</taxon>
        <taxon>Thermotogati</taxon>
        <taxon>Thermotogota</taxon>
        <taxon>Thermotogae</taxon>
        <taxon>Thermotogales</taxon>
        <taxon>Fervidobacteriaceae</taxon>
        <taxon>Fervidobacterium</taxon>
    </lineage>
</organism>
<evidence type="ECO:0000313" key="1">
    <source>
        <dbReference type="EMBL" id="HHR33784.1"/>
    </source>
</evidence>
<gene>
    <name evidence="1" type="ORF">ENM46_02435</name>
</gene>
<dbReference type="InterPro" id="IPR011990">
    <property type="entry name" value="TPR-like_helical_dom_sf"/>
</dbReference>
<dbReference type="AlphaFoldDB" id="A0A7C5Y2Y4"/>
<comment type="caution">
    <text evidence="1">The sequence shown here is derived from an EMBL/GenBank/DDBJ whole genome shotgun (WGS) entry which is preliminary data.</text>
</comment>
<reference evidence="1" key="1">
    <citation type="journal article" date="2020" name="mSystems">
        <title>Genome- and Community-Level Interaction Insights into Carbon Utilization and Element Cycling Functions of Hydrothermarchaeota in Hydrothermal Sediment.</title>
        <authorList>
            <person name="Zhou Z."/>
            <person name="Liu Y."/>
            <person name="Xu W."/>
            <person name="Pan J."/>
            <person name="Luo Z.H."/>
            <person name="Li M."/>
        </authorList>
    </citation>
    <scope>NUCLEOTIDE SEQUENCE [LARGE SCALE GENOMIC DNA]</scope>
    <source>
        <strain evidence="1">SpSt-1088</strain>
    </source>
</reference>
<proteinExistence type="predicted"/>
<sequence length="218" mass="25589">MPDLWDKKYKCPICGSTVVSKKVFTDKIKIKSYDPDMKPNYDGVNALLYSVVVCEHCHYAALEGDFEAQVSPIYFEEINNVQKQLKLQEDISFSKEREHKVAILSYALASLFYRAKKQPCKSAEMFLRMAWLYREIGDNENELKSLAKALVNFEECYNSSYMDEEKEPMVVFYLGELSYRLGKESDARKWFSMLVTKYRDSRSFYAKAGKDRWQEIKE</sequence>